<gene>
    <name evidence="15" type="ORF">C7S18_01725</name>
</gene>
<dbReference type="CDD" id="cd01347">
    <property type="entry name" value="ligand_gated_channel"/>
    <property type="match status" value="1"/>
</dbReference>
<keyword evidence="8 9" id="KW-0998">Cell outer membrane</keyword>
<dbReference type="InterPro" id="IPR036942">
    <property type="entry name" value="Beta-barrel_TonB_sf"/>
</dbReference>
<dbReference type="Proteomes" id="UP000241074">
    <property type="component" value="Chromosome"/>
</dbReference>
<evidence type="ECO:0000256" key="1">
    <source>
        <dbReference type="ARBA" id="ARBA00004571"/>
    </source>
</evidence>
<sequence length="846" mass="91045">MLDNRLSHSIRLALFATFASLSATALAQDDNPESGEQTLETIVVTGSRIKRADIEGALPIQVIDRAQIDASGDVSVAELMRDSTFASFGNFRPQSGSTGQSTSDIDLRGLGSQRTLVLIDGRRVAKTPFTGANANLNLIPVSAIERIEILSDGASAIYGSDAIGGVVNLITRKDFQGAEVSYTRGNPSVRGGDTEVGSASFGASGDRGRVLATVSYNKRGIVFTRDQIGGDILGVSFFGNNYRLPNAAGTGPAGVNLPLPGFNCSGNNFYETNPGGPGNICSFNFNAIAANDASTDTSALFVSGDYQINDNWSTYMQASVARNESFGRYAPTAGQVFVPEGSPNDPVPGDNLGAYVRHRFAAVGPRDDTTDENTYDVLVGFRGRLGETVDLDVGVRQFEDQGYILGHNYIVRRLAEAAIAEGRYDLRDPFGSDRETLDSISATINRDSHWYSRELYATASFELFEMGGGASSMAVGGEWRSEDYADIYDSLQASGEIEGSAGNSAAGTRYVRSAFFEWLFPFSDTLEFTVAGRFDKYSDYGSDFAPKVAFRWQPMDQLTFRGSYGAGYAAPSLPQLYTSAAFSADSVIDLRSCQAVGRTDCAANPQVQVDATVISNPELKSEQSKQYSFGLAADPLDWLNLTVDYYHTQIDDTITNVGPQTLVTRQNLGIPLPAGLSVQRDPTTGAIVLIVRGATNEGDLKTNGVDFSIGANFELGAFGTLTSRLQGTKVLGWELDGTEFAGSFGAPDLRLGLNNTWTLGDWSVAFNSNFIDGTPEDTVSPAIGGYTTHDLQLVWKAPWNATLALGATNIGDKYPSLDSAFQGRPWNFYLYDAYGRTPYVRYTQTF</sequence>
<keyword evidence="5 12" id="KW-0732">Signal</keyword>
<evidence type="ECO:0000256" key="10">
    <source>
        <dbReference type="PROSITE-ProRule" id="PRU10143"/>
    </source>
</evidence>
<proteinExistence type="inferred from homology"/>
<feature type="domain" description="TonB-dependent receptor-like beta-barrel" evidence="13">
    <location>
        <begin position="376"/>
        <end position="810"/>
    </location>
</feature>
<dbReference type="InterPro" id="IPR010916">
    <property type="entry name" value="TonB_box_CS"/>
</dbReference>
<keyword evidence="7 9" id="KW-0472">Membrane</keyword>
<reference evidence="15 16" key="1">
    <citation type="submission" date="2018-03" db="EMBL/GenBank/DDBJ databases">
        <title>Ahniella affigens gen. nov., sp. nov., a gammaproteobacterium isolated from sandy soil near a stream.</title>
        <authorList>
            <person name="Ko Y."/>
            <person name="Kim J.-H."/>
        </authorList>
    </citation>
    <scope>NUCLEOTIDE SEQUENCE [LARGE SCALE GENOMIC DNA]</scope>
    <source>
        <strain evidence="15 16">D13</strain>
    </source>
</reference>
<dbReference type="Pfam" id="PF00593">
    <property type="entry name" value="TonB_dep_Rec_b-barrel"/>
    <property type="match status" value="1"/>
</dbReference>
<dbReference type="InterPro" id="IPR012910">
    <property type="entry name" value="Plug_dom"/>
</dbReference>
<evidence type="ECO:0000256" key="2">
    <source>
        <dbReference type="ARBA" id="ARBA00022448"/>
    </source>
</evidence>
<dbReference type="PROSITE" id="PS00430">
    <property type="entry name" value="TONB_DEPENDENT_REC_1"/>
    <property type="match status" value="1"/>
</dbReference>
<evidence type="ECO:0000256" key="4">
    <source>
        <dbReference type="ARBA" id="ARBA00022692"/>
    </source>
</evidence>
<evidence type="ECO:0000256" key="5">
    <source>
        <dbReference type="ARBA" id="ARBA00022729"/>
    </source>
</evidence>
<dbReference type="PROSITE" id="PS52016">
    <property type="entry name" value="TONB_DEPENDENT_REC_3"/>
    <property type="match status" value="1"/>
</dbReference>
<evidence type="ECO:0000256" key="11">
    <source>
        <dbReference type="RuleBase" id="RU003357"/>
    </source>
</evidence>
<keyword evidence="2 9" id="KW-0813">Transport</keyword>
<dbReference type="AlphaFoldDB" id="A0A2P1PMD9"/>
<keyword evidence="3 9" id="KW-1134">Transmembrane beta strand</keyword>
<dbReference type="InterPro" id="IPR037066">
    <property type="entry name" value="Plug_dom_sf"/>
</dbReference>
<evidence type="ECO:0000259" key="13">
    <source>
        <dbReference type="Pfam" id="PF00593"/>
    </source>
</evidence>
<feature type="domain" description="TonB-dependent receptor plug" evidence="14">
    <location>
        <begin position="58"/>
        <end position="166"/>
    </location>
</feature>
<dbReference type="InterPro" id="IPR039426">
    <property type="entry name" value="TonB-dep_rcpt-like"/>
</dbReference>
<feature type="short sequence motif" description="TonB box" evidence="10">
    <location>
        <begin position="41"/>
        <end position="47"/>
    </location>
</feature>
<comment type="subcellular location">
    <subcellularLocation>
        <location evidence="1 9">Cell outer membrane</location>
        <topology evidence="1 9">Multi-pass membrane protein</topology>
    </subcellularLocation>
</comment>
<dbReference type="InterPro" id="IPR000531">
    <property type="entry name" value="Beta-barrel_TonB"/>
</dbReference>
<dbReference type="SUPFAM" id="SSF56935">
    <property type="entry name" value="Porins"/>
    <property type="match status" value="1"/>
</dbReference>
<organism evidence="15 16">
    <name type="scientific">Ahniella affigens</name>
    <dbReference type="NCBI Taxonomy" id="2021234"/>
    <lineage>
        <taxon>Bacteria</taxon>
        <taxon>Pseudomonadati</taxon>
        <taxon>Pseudomonadota</taxon>
        <taxon>Gammaproteobacteria</taxon>
        <taxon>Lysobacterales</taxon>
        <taxon>Rhodanobacteraceae</taxon>
        <taxon>Ahniella</taxon>
    </lineage>
</organism>
<dbReference type="PANTHER" id="PTHR47234">
    <property type="match status" value="1"/>
</dbReference>
<dbReference type="GO" id="GO:0009279">
    <property type="term" value="C:cell outer membrane"/>
    <property type="evidence" value="ECO:0007669"/>
    <property type="project" value="UniProtKB-SubCell"/>
</dbReference>
<evidence type="ECO:0000256" key="9">
    <source>
        <dbReference type="PROSITE-ProRule" id="PRU01360"/>
    </source>
</evidence>
<dbReference type="Pfam" id="PF07715">
    <property type="entry name" value="Plug"/>
    <property type="match status" value="1"/>
</dbReference>
<protein>
    <submittedName>
        <fullName evidence="15">TonB-dependent receptor</fullName>
    </submittedName>
</protein>
<name>A0A2P1PMD9_9GAMM</name>
<evidence type="ECO:0000256" key="3">
    <source>
        <dbReference type="ARBA" id="ARBA00022452"/>
    </source>
</evidence>
<evidence type="ECO:0000256" key="7">
    <source>
        <dbReference type="ARBA" id="ARBA00023136"/>
    </source>
</evidence>
<keyword evidence="16" id="KW-1185">Reference proteome</keyword>
<evidence type="ECO:0000256" key="8">
    <source>
        <dbReference type="ARBA" id="ARBA00023237"/>
    </source>
</evidence>
<evidence type="ECO:0000313" key="15">
    <source>
        <dbReference type="EMBL" id="AVP95987.1"/>
    </source>
</evidence>
<evidence type="ECO:0000259" key="14">
    <source>
        <dbReference type="Pfam" id="PF07715"/>
    </source>
</evidence>
<dbReference type="Gene3D" id="2.170.130.10">
    <property type="entry name" value="TonB-dependent receptor, plug domain"/>
    <property type="match status" value="1"/>
</dbReference>
<dbReference type="RefSeq" id="WP_106889916.1">
    <property type="nucleotide sequence ID" value="NZ_CP027860.1"/>
</dbReference>
<keyword evidence="6 10" id="KW-0798">TonB box</keyword>
<reference evidence="15 16" key="2">
    <citation type="submission" date="2018-03" db="EMBL/GenBank/DDBJ databases">
        <authorList>
            <person name="Keele B.F."/>
        </authorList>
    </citation>
    <scope>NUCLEOTIDE SEQUENCE [LARGE SCALE GENOMIC DNA]</scope>
    <source>
        <strain evidence="15 16">D13</strain>
    </source>
</reference>
<evidence type="ECO:0000256" key="12">
    <source>
        <dbReference type="SAM" id="SignalP"/>
    </source>
</evidence>
<dbReference type="KEGG" id="xba:C7S18_01725"/>
<dbReference type="OrthoDB" id="6276154at2"/>
<comment type="similarity">
    <text evidence="9 11">Belongs to the TonB-dependent receptor family.</text>
</comment>
<accession>A0A2P1PMD9</accession>
<keyword evidence="15" id="KW-0675">Receptor</keyword>
<feature type="chain" id="PRO_5015193204" evidence="12">
    <location>
        <begin position="28"/>
        <end position="846"/>
    </location>
</feature>
<evidence type="ECO:0000313" key="16">
    <source>
        <dbReference type="Proteomes" id="UP000241074"/>
    </source>
</evidence>
<dbReference type="EMBL" id="CP027860">
    <property type="protein sequence ID" value="AVP95987.1"/>
    <property type="molecule type" value="Genomic_DNA"/>
</dbReference>
<dbReference type="Gene3D" id="2.40.170.20">
    <property type="entry name" value="TonB-dependent receptor, beta-barrel domain"/>
    <property type="match status" value="1"/>
</dbReference>
<dbReference type="PANTHER" id="PTHR47234:SF2">
    <property type="entry name" value="TONB-DEPENDENT RECEPTOR"/>
    <property type="match status" value="1"/>
</dbReference>
<keyword evidence="4 9" id="KW-0812">Transmembrane</keyword>
<feature type="signal peptide" evidence="12">
    <location>
        <begin position="1"/>
        <end position="27"/>
    </location>
</feature>
<evidence type="ECO:0000256" key="6">
    <source>
        <dbReference type="ARBA" id="ARBA00023077"/>
    </source>
</evidence>